<name>A0A182T7P5_9DIPT</name>
<dbReference type="Proteomes" id="UP000075901">
    <property type="component" value="Unassembled WGS sequence"/>
</dbReference>
<evidence type="ECO:0000313" key="3">
    <source>
        <dbReference type="EnsemblMetazoa" id="AMAM021305-PA"/>
    </source>
</evidence>
<dbReference type="EnsemblMetazoa" id="AMAM021305-RA">
    <property type="protein sequence ID" value="AMAM021305-PA"/>
    <property type="gene ID" value="AMAM021305"/>
</dbReference>
<evidence type="ECO:0000256" key="2">
    <source>
        <dbReference type="SAM" id="MobiDB-lite"/>
    </source>
</evidence>
<sequence>MNRSDSDSAMHFNNQVTPHPFKRGSVERRSLRYHNRVSKIYHKMHPAVPRTSLDLELDLKAQQTKLETLTDEIGRLRELKHRLEQARDNNDVKVAAWALENEDFLRLVKTVNAVTPEERQLAKLLMKTSKEIYKLRKTKVGKGKLDSISFKEKMAFFTRRGVSVPELPSEIFPGTGPGIATLPDHSLERDREECGGSRTPTNSELLPVAAPATDTVGTEPEPDPNGSFSYGDVDRTYGVEV</sequence>
<accession>A0A182T7P5</accession>
<evidence type="ECO:0000256" key="1">
    <source>
        <dbReference type="SAM" id="Coils"/>
    </source>
</evidence>
<organism evidence="3 4">
    <name type="scientific">Anopheles maculatus</name>
    <dbReference type="NCBI Taxonomy" id="74869"/>
    <lineage>
        <taxon>Eukaryota</taxon>
        <taxon>Metazoa</taxon>
        <taxon>Ecdysozoa</taxon>
        <taxon>Arthropoda</taxon>
        <taxon>Hexapoda</taxon>
        <taxon>Insecta</taxon>
        <taxon>Pterygota</taxon>
        <taxon>Neoptera</taxon>
        <taxon>Endopterygota</taxon>
        <taxon>Diptera</taxon>
        <taxon>Nematocera</taxon>
        <taxon>Culicoidea</taxon>
        <taxon>Culicidae</taxon>
        <taxon>Anophelinae</taxon>
        <taxon>Anopheles</taxon>
        <taxon>Anopheles maculatus group</taxon>
    </lineage>
</organism>
<keyword evidence="1" id="KW-0175">Coiled coil</keyword>
<feature type="region of interest" description="Disordered" evidence="2">
    <location>
        <begin position="187"/>
        <end position="235"/>
    </location>
</feature>
<proteinExistence type="predicted"/>
<dbReference type="AlphaFoldDB" id="A0A182T7P5"/>
<reference evidence="3" key="2">
    <citation type="submission" date="2020-05" db="UniProtKB">
        <authorList>
            <consortium name="EnsemblMetazoa"/>
        </authorList>
    </citation>
    <scope>IDENTIFICATION</scope>
    <source>
        <strain evidence="3">maculatus3</strain>
    </source>
</reference>
<dbReference type="VEuPathDB" id="VectorBase:AMAM021305"/>
<feature type="coiled-coil region" evidence="1">
    <location>
        <begin position="52"/>
        <end position="96"/>
    </location>
</feature>
<protein>
    <submittedName>
        <fullName evidence="3">Uncharacterized protein</fullName>
    </submittedName>
</protein>
<keyword evidence="4" id="KW-1185">Reference proteome</keyword>
<reference evidence="4" key="1">
    <citation type="submission" date="2013-09" db="EMBL/GenBank/DDBJ databases">
        <title>The Genome Sequence of Anopheles maculatus species B.</title>
        <authorList>
            <consortium name="The Broad Institute Genomics Platform"/>
            <person name="Neafsey D.E."/>
            <person name="Besansky N."/>
            <person name="Howell P."/>
            <person name="Walton C."/>
            <person name="Young S.K."/>
            <person name="Zeng Q."/>
            <person name="Gargeya S."/>
            <person name="Fitzgerald M."/>
            <person name="Haas B."/>
            <person name="Abouelleil A."/>
            <person name="Allen A.W."/>
            <person name="Alvarado L."/>
            <person name="Arachchi H.M."/>
            <person name="Berlin A.M."/>
            <person name="Chapman S.B."/>
            <person name="Gainer-Dewar J."/>
            <person name="Goldberg J."/>
            <person name="Griggs A."/>
            <person name="Gujja S."/>
            <person name="Hansen M."/>
            <person name="Howarth C."/>
            <person name="Imamovic A."/>
            <person name="Ireland A."/>
            <person name="Larimer J."/>
            <person name="McCowan C."/>
            <person name="Murphy C."/>
            <person name="Pearson M."/>
            <person name="Poon T.W."/>
            <person name="Priest M."/>
            <person name="Roberts A."/>
            <person name="Saif S."/>
            <person name="Shea T."/>
            <person name="Sisk P."/>
            <person name="Sykes S."/>
            <person name="Wortman J."/>
            <person name="Nusbaum C."/>
            <person name="Birren B."/>
        </authorList>
    </citation>
    <scope>NUCLEOTIDE SEQUENCE [LARGE SCALE GENOMIC DNA]</scope>
    <source>
        <strain evidence="4">maculatus3</strain>
    </source>
</reference>
<evidence type="ECO:0000313" key="4">
    <source>
        <dbReference type="Proteomes" id="UP000075901"/>
    </source>
</evidence>
<feature type="region of interest" description="Disordered" evidence="2">
    <location>
        <begin position="1"/>
        <end position="22"/>
    </location>
</feature>